<organism evidence="5 6">
    <name type="scientific">Chitinibacter bivalviorum</name>
    <dbReference type="NCBI Taxonomy" id="2739434"/>
    <lineage>
        <taxon>Bacteria</taxon>
        <taxon>Pseudomonadati</taxon>
        <taxon>Pseudomonadota</taxon>
        <taxon>Betaproteobacteria</taxon>
        <taxon>Neisseriales</taxon>
        <taxon>Chitinibacteraceae</taxon>
        <taxon>Chitinibacter</taxon>
    </lineage>
</organism>
<dbReference type="CDD" id="cd12214">
    <property type="entry name" value="ChiA1_BD"/>
    <property type="match status" value="1"/>
</dbReference>
<dbReference type="RefSeq" id="WP_179357078.1">
    <property type="nucleotide sequence ID" value="NZ_CP058627.1"/>
</dbReference>
<proteinExistence type="predicted"/>
<dbReference type="InterPro" id="IPR003610">
    <property type="entry name" value="CBM5/12"/>
</dbReference>
<dbReference type="GO" id="GO:0004553">
    <property type="term" value="F:hydrolase activity, hydrolyzing O-glycosyl compounds"/>
    <property type="evidence" value="ECO:0007669"/>
    <property type="project" value="InterPro"/>
</dbReference>
<dbReference type="InterPro" id="IPR052750">
    <property type="entry name" value="GH18_Chitinase"/>
</dbReference>
<keyword evidence="3" id="KW-0732">Signal</keyword>
<dbReference type="InterPro" id="IPR017853">
    <property type="entry name" value="GH"/>
</dbReference>
<evidence type="ECO:0000259" key="4">
    <source>
        <dbReference type="SMART" id="SM00495"/>
    </source>
</evidence>
<gene>
    <name evidence="5" type="ORF">HQ393_01350</name>
</gene>
<dbReference type="Pfam" id="PF02839">
    <property type="entry name" value="CBM_5_12"/>
    <property type="match status" value="2"/>
</dbReference>
<feature type="signal peptide" evidence="3">
    <location>
        <begin position="1"/>
        <end position="23"/>
    </location>
</feature>
<dbReference type="EMBL" id="CP058627">
    <property type="protein sequence ID" value="QLG86992.1"/>
    <property type="molecule type" value="Genomic_DNA"/>
</dbReference>
<dbReference type="InterPro" id="IPR036573">
    <property type="entry name" value="CBM_sf_5/12"/>
</dbReference>
<name>A0A7H9BF00_9NEIS</name>
<dbReference type="SUPFAM" id="SSF51055">
    <property type="entry name" value="Carbohydrate binding domain"/>
    <property type="match status" value="2"/>
</dbReference>
<dbReference type="KEGG" id="chiz:HQ393_01350"/>
<protein>
    <submittedName>
        <fullName evidence="5">Carbohydrate-binding protein</fullName>
    </submittedName>
</protein>
<dbReference type="Gene3D" id="2.10.10.20">
    <property type="entry name" value="Carbohydrate-binding module superfamily 5/12"/>
    <property type="match status" value="2"/>
</dbReference>
<feature type="chain" id="PRO_5028941298" evidence="3">
    <location>
        <begin position="24"/>
        <end position="530"/>
    </location>
</feature>
<keyword evidence="6" id="KW-1185">Reference proteome</keyword>
<evidence type="ECO:0000256" key="1">
    <source>
        <dbReference type="ARBA" id="ARBA00022801"/>
    </source>
</evidence>
<dbReference type="GO" id="GO:0005975">
    <property type="term" value="P:carbohydrate metabolic process"/>
    <property type="evidence" value="ECO:0007669"/>
    <property type="project" value="InterPro"/>
</dbReference>
<dbReference type="PANTHER" id="PTHR42976:SF1">
    <property type="entry name" value="GH18 DOMAIN-CONTAINING PROTEIN-RELATED"/>
    <property type="match status" value="1"/>
</dbReference>
<dbReference type="Gene3D" id="3.20.20.80">
    <property type="entry name" value="Glycosidases"/>
    <property type="match status" value="1"/>
</dbReference>
<evidence type="ECO:0000256" key="3">
    <source>
        <dbReference type="SAM" id="SignalP"/>
    </source>
</evidence>
<dbReference type="GO" id="GO:0030246">
    <property type="term" value="F:carbohydrate binding"/>
    <property type="evidence" value="ECO:0007669"/>
    <property type="project" value="InterPro"/>
</dbReference>
<dbReference type="CDD" id="cd12215">
    <property type="entry name" value="ChiC_BD"/>
    <property type="match status" value="1"/>
</dbReference>
<dbReference type="SMART" id="SM00495">
    <property type="entry name" value="ChtBD3"/>
    <property type="match status" value="2"/>
</dbReference>
<accession>A0A7H9BF00</accession>
<dbReference type="PANTHER" id="PTHR42976">
    <property type="entry name" value="BIFUNCTIONAL CHITINASE/LYSOZYME-RELATED"/>
    <property type="match status" value="1"/>
</dbReference>
<feature type="compositionally biased region" description="Low complexity" evidence="2">
    <location>
        <begin position="77"/>
        <end position="98"/>
    </location>
</feature>
<dbReference type="AlphaFoldDB" id="A0A7H9BF00"/>
<dbReference type="SUPFAM" id="SSF51445">
    <property type="entry name" value="(Trans)glycosidases"/>
    <property type="match status" value="1"/>
</dbReference>
<evidence type="ECO:0000313" key="6">
    <source>
        <dbReference type="Proteomes" id="UP000509597"/>
    </source>
</evidence>
<keyword evidence="1" id="KW-0378">Hydrolase</keyword>
<sequence>MSNFTRFIAAAIPAAMITAFAHAGYPAWVDGGTYNAGTIVSYAGNDYQALVTQTDYLGANWNPAATPSLWKLIGPDSSSSTPAPTATPAPTVTPAVTPIGLPTPSPTAKPTATPVSAGSCVAAWNSGTAYTGGQTASYNGHNYKAQWWTQNEDPSTHSGTSQPWSDLGSCTGGPATATPTATPKVTPVVTNSPTPVVTTSPTPTPTTSTTPAPSQQPGNALSFSYGAYKDVTVSTNWNNLAMQGVDTSGKLLPIAQAMPAGMKTLTWAFVTGECGSNAVTPAGENVAGMNPVDFAAGNMPSFISSGKTYIVAVGGAAGKFTCATDAGFTTFLSHYNSANMVGVDFDIEGGRNTAAEIASMVARVKTAQQTYPNMRFSFTIPTLANNNGASVATDLGAGSPDPLGSDGQMVMAAIKAAGLKNYIINLMAMDYGAPKANVCVVSGGSCQMGQSAIQAAMNLHNFYGVPYNQIELTPEIPSDDVGAHFSTDRDIPDVAAFIKANGLAGLHYWSYERDTTGLPYANGFAKALGQ</sequence>
<feature type="region of interest" description="Disordered" evidence="2">
    <location>
        <begin position="75"/>
        <end position="115"/>
    </location>
</feature>
<feature type="domain" description="Chitin-binding type-3" evidence="4">
    <location>
        <begin position="121"/>
        <end position="167"/>
    </location>
</feature>
<reference evidence="5 6" key="1">
    <citation type="submission" date="2020-07" db="EMBL/GenBank/DDBJ databases">
        <title>Complete genome sequence of Chitinibacter sp. 2T18.</title>
        <authorList>
            <person name="Bae J.-W."/>
            <person name="Choi J.-W."/>
        </authorList>
    </citation>
    <scope>NUCLEOTIDE SEQUENCE [LARGE SCALE GENOMIC DNA]</scope>
    <source>
        <strain evidence="5 6">2T18</strain>
    </source>
</reference>
<dbReference type="Proteomes" id="UP000509597">
    <property type="component" value="Chromosome"/>
</dbReference>
<evidence type="ECO:0000256" key="2">
    <source>
        <dbReference type="SAM" id="MobiDB-lite"/>
    </source>
</evidence>
<feature type="compositionally biased region" description="Low complexity" evidence="2">
    <location>
        <begin position="172"/>
        <end position="213"/>
    </location>
</feature>
<feature type="compositionally biased region" description="Polar residues" evidence="2">
    <location>
        <begin position="150"/>
        <end position="164"/>
    </location>
</feature>
<feature type="domain" description="Chitin-binding type-3" evidence="4">
    <location>
        <begin position="25"/>
        <end position="73"/>
    </location>
</feature>
<evidence type="ECO:0000313" key="5">
    <source>
        <dbReference type="EMBL" id="QLG86992.1"/>
    </source>
</evidence>
<feature type="region of interest" description="Disordered" evidence="2">
    <location>
        <begin position="150"/>
        <end position="218"/>
    </location>
</feature>
<dbReference type="GO" id="GO:0005576">
    <property type="term" value="C:extracellular region"/>
    <property type="evidence" value="ECO:0007669"/>
    <property type="project" value="InterPro"/>
</dbReference>